<accession>A0A8J2K5F8</accession>
<feature type="compositionally biased region" description="Low complexity" evidence="1">
    <location>
        <begin position="10"/>
        <end position="19"/>
    </location>
</feature>
<dbReference type="Proteomes" id="UP000708208">
    <property type="component" value="Unassembled WGS sequence"/>
</dbReference>
<sequence length="30" mass="3292">STKNKTSTIELAENNELLLHAPADQKKLPS</sequence>
<reference evidence="2" key="1">
    <citation type="submission" date="2021-06" db="EMBL/GenBank/DDBJ databases">
        <authorList>
            <person name="Hodson N. C."/>
            <person name="Mongue J. A."/>
            <person name="Jaron S. K."/>
        </authorList>
    </citation>
    <scope>NUCLEOTIDE SEQUENCE</scope>
</reference>
<evidence type="ECO:0000313" key="2">
    <source>
        <dbReference type="EMBL" id="CAG7733290.1"/>
    </source>
</evidence>
<keyword evidence="3" id="KW-1185">Reference proteome</keyword>
<proteinExistence type="predicted"/>
<comment type="caution">
    <text evidence="2">The sequence shown here is derived from an EMBL/GenBank/DDBJ whole genome shotgun (WGS) entry which is preliminary data.</text>
</comment>
<evidence type="ECO:0000256" key="1">
    <source>
        <dbReference type="SAM" id="MobiDB-lite"/>
    </source>
</evidence>
<dbReference type="EMBL" id="CAJVCH010246367">
    <property type="protein sequence ID" value="CAG7733290.1"/>
    <property type="molecule type" value="Genomic_DNA"/>
</dbReference>
<gene>
    <name evidence="2" type="ORF">AFUS01_LOCUS21744</name>
</gene>
<evidence type="ECO:0000313" key="3">
    <source>
        <dbReference type="Proteomes" id="UP000708208"/>
    </source>
</evidence>
<name>A0A8J2K5F8_9HEXA</name>
<feature type="non-terminal residue" evidence="2">
    <location>
        <position position="1"/>
    </location>
</feature>
<protein>
    <submittedName>
        <fullName evidence="2">Uncharacterized protein</fullName>
    </submittedName>
</protein>
<dbReference type="AlphaFoldDB" id="A0A8J2K5F8"/>
<organism evidence="2 3">
    <name type="scientific">Allacma fusca</name>
    <dbReference type="NCBI Taxonomy" id="39272"/>
    <lineage>
        <taxon>Eukaryota</taxon>
        <taxon>Metazoa</taxon>
        <taxon>Ecdysozoa</taxon>
        <taxon>Arthropoda</taxon>
        <taxon>Hexapoda</taxon>
        <taxon>Collembola</taxon>
        <taxon>Symphypleona</taxon>
        <taxon>Sminthuridae</taxon>
        <taxon>Allacma</taxon>
    </lineage>
</organism>
<feature type="region of interest" description="Disordered" evidence="1">
    <location>
        <begin position="1"/>
        <end position="30"/>
    </location>
</feature>